<dbReference type="Gene3D" id="1.10.10.1070">
    <property type="entry name" value="Zinc finger, BED domain-containing"/>
    <property type="match status" value="1"/>
</dbReference>
<dbReference type="PANTHER" id="PTHR46481:SF10">
    <property type="entry name" value="ZINC FINGER BED DOMAIN-CONTAINING PROTEIN 39"/>
    <property type="match status" value="1"/>
</dbReference>
<evidence type="ECO:0000256" key="2">
    <source>
        <dbReference type="ARBA" id="ARBA00022723"/>
    </source>
</evidence>
<dbReference type="PANTHER" id="PTHR46481">
    <property type="entry name" value="ZINC FINGER BED DOMAIN-CONTAINING PROTEIN 4"/>
    <property type="match status" value="1"/>
</dbReference>
<evidence type="ECO:0000256" key="4">
    <source>
        <dbReference type="ARBA" id="ARBA00022833"/>
    </source>
</evidence>
<feature type="compositionally biased region" description="Polar residues" evidence="6">
    <location>
        <begin position="50"/>
        <end position="65"/>
    </location>
</feature>
<evidence type="ECO:0000313" key="8">
    <source>
        <dbReference type="EMBL" id="KAJ8930643.1"/>
    </source>
</evidence>
<reference evidence="8" key="1">
    <citation type="journal article" date="2023" name="Insect Mol. Biol.">
        <title>Genome sequencing provides insights into the evolution of gene families encoding plant cell wall-degrading enzymes in longhorned beetles.</title>
        <authorList>
            <person name="Shin N.R."/>
            <person name="Okamura Y."/>
            <person name="Kirsch R."/>
            <person name="Pauchet Y."/>
        </authorList>
    </citation>
    <scope>NUCLEOTIDE SEQUENCE</scope>
    <source>
        <strain evidence="8">RBIC_L_NR</strain>
    </source>
</reference>
<sequence>MHESVLSRTKTNKSTKQQKLTNISRVQEASTSAQSQQLSIDKEKNEEITQEQADQDTSAMPKSDTFSIHQKQIKEYFHEMESYSSTGSKAAKITHAIIFMICRDNQPISIVENEGFKELLRQVAPHYKIPHRSTITRMLESKYDFLSELIKEQLSKIEKITLTTDVWTDTMQGRSFLGVTAHFAEDTTFNSVTLGVHQLEDRHTGEYLSQQLTNVCEKWGIQKENVTAVVTDNAANMFSAVELAFSKSKQLPCFAHTLNLVAEKSITSIFEFEELIMNVKRIVTWFKQSVIANDELRKMTDTTTKLIQECPTRWNSKFYMIERFIQLHTKVNIILIHQPTAPAMVSAMEMSQLKESFEILRPLEAATREICGEKYLTTSLVIPIVHNLVGGVSSVNCEDLVAVALKKSVLDECTKRFGKIENVHFLARSTLLDPRFKKIYFQDALACSTTVRVLKKLAEQHNSDITEIEPSTSKDSPDTTAIEEKEPNKFSLWSQHEKLVKAQESSSHQSSTCDEEISMYLRRPKEFKFSGNTSKLHFHLKRKHPTFTTHERLLEDFEDEIVAGPGVLTTKPTVVEEARPSTSCGLITLSFRAAHMSEMRKKKIDKLVIEMICKDFQPISVVEDIGFKNLIKELEPRYNLPSRRTIGRTLLPDAYSQIKTKLMDILKTTKYVAITTDIWTSSNTESYITLTCHLILNNNLKSYVLVTAKLSEQHTGEHLANIMRHHFNEWGISNKISAIVTDNVANIKNAVRILNYENLPCAAHTLNLVMTDVLKDIPAFDNI</sequence>
<dbReference type="Pfam" id="PF04937">
    <property type="entry name" value="DUF659"/>
    <property type="match status" value="1"/>
</dbReference>
<dbReference type="Proteomes" id="UP001162156">
    <property type="component" value="Unassembled WGS sequence"/>
</dbReference>
<keyword evidence="3" id="KW-0863">Zinc-finger</keyword>
<evidence type="ECO:0000256" key="5">
    <source>
        <dbReference type="ARBA" id="ARBA00023242"/>
    </source>
</evidence>
<evidence type="ECO:0000259" key="7">
    <source>
        <dbReference type="Pfam" id="PF04937"/>
    </source>
</evidence>
<comment type="subcellular location">
    <subcellularLocation>
        <location evidence="1">Nucleus</location>
    </subcellularLocation>
</comment>
<dbReference type="SUPFAM" id="SSF140996">
    <property type="entry name" value="Hermes dimerisation domain"/>
    <property type="match status" value="2"/>
</dbReference>
<evidence type="ECO:0000313" key="9">
    <source>
        <dbReference type="Proteomes" id="UP001162156"/>
    </source>
</evidence>
<evidence type="ECO:0000256" key="1">
    <source>
        <dbReference type="ARBA" id="ARBA00004123"/>
    </source>
</evidence>
<gene>
    <name evidence="8" type="ORF">NQ314_016558</name>
</gene>
<keyword evidence="9" id="KW-1185">Reference proteome</keyword>
<accession>A0AAV8WVQ4</accession>
<keyword evidence="2" id="KW-0479">Metal-binding</keyword>
<feature type="compositionally biased region" description="Polar residues" evidence="6">
    <location>
        <begin position="1"/>
        <end position="39"/>
    </location>
</feature>
<name>A0AAV8WVQ4_9CUCU</name>
<feature type="domain" description="DUF659" evidence="7">
    <location>
        <begin position="136"/>
        <end position="282"/>
    </location>
</feature>
<dbReference type="EMBL" id="JANEYF010004595">
    <property type="protein sequence ID" value="KAJ8930643.1"/>
    <property type="molecule type" value="Genomic_DNA"/>
</dbReference>
<dbReference type="AlphaFoldDB" id="A0AAV8WVQ4"/>
<evidence type="ECO:0000256" key="3">
    <source>
        <dbReference type="ARBA" id="ARBA00022771"/>
    </source>
</evidence>
<dbReference type="SUPFAM" id="SSF53098">
    <property type="entry name" value="Ribonuclease H-like"/>
    <property type="match status" value="2"/>
</dbReference>
<evidence type="ECO:0000256" key="6">
    <source>
        <dbReference type="SAM" id="MobiDB-lite"/>
    </source>
</evidence>
<dbReference type="InterPro" id="IPR007021">
    <property type="entry name" value="DUF659"/>
</dbReference>
<dbReference type="GO" id="GO:0008270">
    <property type="term" value="F:zinc ion binding"/>
    <property type="evidence" value="ECO:0007669"/>
    <property type="project" value="UniProtKB-KW"/>
</dbReference>
<dbReference type="InterPro" id="IPR012337">
    <property type="entry name" value="RNaseH-like_sf"/>
</dbReference>
<dbReference type="GO" id="GO:0005634">
    <property type="term" value="C:nucleus"/>
    <property type="evidence" value="ECO:0007669"/>
    <property type="project" value="UniProtKB-SubCell"/>
</dbReference>
<keyword evidence="5" id="KW-0539">Nucleus</keyword>
<feature type="region of interest" description="Disordered" evidence="6">
    <location>
        <begin position="1"/>
        <end position="65"/>
    </location>
</feature>
<keyword evidence="4" id="KW-0862">Zinc</keyword>
<organism evidence="8 9">
    <name type="scientific">Rhamnusium bicolor</name>
    <dbReference type="NCBI Taxonomy" id="1586634"/>
    <lineage>
        <taxon>Eukaryota</taxon>
        <taxon>Metazoa</taxon>
        <taxon>Ecdysozoa</taxon>
        <taxon>Arthropoda</taxon>
        <taxon>Hexapoda</taxon>
        <taxon>Insecta</taxon>
        <taxon>Pterygota</taxon>
        <taxon>Neoptera</taxon>
        <taxon>Endopterygota</taxon>
        <taxon>Coleoptera</taxon>
        <taxon>Polyphaga</taxon>
        <taxon>Cucujiformia</taxon>
        <taxon>Chrysomeloidea</taxon>
        <taxon>Cerambycidae</taxon>
        <taxon>Lepturinae</taxon>
        <taxon>Rhagiini</taxon>
        <taxon>Rhamnusium</taxon>
    </lineage>
</organism>
<comment type="caution">
    <text evidence="8">The sequence shown here is derived from an EMBL/GenBank/DDBJ whole genome shotgun (WGS) entry which is preliminary data.</text>
</comment>
<dbReference type="InterPro" id="IPR052035">
    <property type="entry name" value="ZnF_BED_domain_contain"/>
</dbReference>
<proteinExistence type="predicted"/>
<protein>
    <recommendedName>
        <fullName evidence="7">DUF659 domain-containing protein</fullName>
    </recommendedName>
</protein>